<dbReference type="Pfam" id="PF05030">
    <property type="entry name" value="SSXT"/>
    <property type="match status" value="1"/>
</dbReference>
<dbReference type="Proteomes" id="UP000585474">
    <property type="component" value="Unassembled WGS sequence"/>
</dbReference>
<evidence type="ECO:0000313" key="5">
    <source>
        <dbReference type="Proteomes" id="UP000585474"/>
    </source>
</evidence>
<evidence type="ECO:0000313" key="4">
    <source>
        <dbReference type="EMBL" id="GFZ06359.1"/>
    </source>
</evidence>
<name>A0A7J0G6G0_9ERIC</name>
<gene>
    <name evidence="4" type="ORF">Acr_18g0005290</name>
</gene>
<dbReference type="InterPro" id="IPR007726">
    <property type="entry name" value="SS18_N"/>
</dbReference>
<comment type="similarity">
    <text evidence="1">Belongs to the SS18 family.</text>
</comment>
<sequence>MQQQSPQPMKTPPLLPSIPTNITTEDIQKSLDENKRLILAIMENQSLGKVDECAQYQAQLQKNLMYLAAIADAQPQAPTMPSQAPLQSVVQQEPHIQPPGPATVAQEQLTGWTPRLPFQFNTLQSGDQHQPLLQQQQLIQGQVGMGPGANTSTHQFLQTGIGTSGILRDIQQSNLDLLETGSSGDRDSQL</sequence>
<feature type="region of interest" description="Disordered" evidence="2">
    <location>
        <begin position="1"/>
        <end position="20"/>
    </location>
</feature>
<accession>A0A7J0G6G0</accession>
<evidence type="ECO:0000259" key="3">
    <source>
        <dbReference type="Pfam" id="PF05030"/>
    </source>
</evidence>
<comment type="caution">
    <text evidence="4">The sequence shown here is derived from an EMBL/GenBank/DDBJ whole genome shotgun (WGS) entry which is preliminary data.</text>
</comment>
<dbReference type="EMBL" id="BJWL01000018">
    <property type="protein sequence ID" value="GFZ06359.1"/>
    <property type="molecule type" value="Genomic_DNA"/>
</dbReference>
<protein>
    <submittedName>
        <fullName evidence="4">GRF1-interacting factor 3</fullName>
    </submittedName>
</protein>
<dbReference type="OrthoDB" id="10265171at2759"/>
<proteinExistence type="inferred from homology"/>
<organism evidence="4 5">
    <name type="scientific">Actinidia rufa</name>
    <dbReference type="NCBI Taxonomy" id="165716"/>
    <lineage>
        <taxon>Eukaryota</taxon>
        <taxon>Viridiplantae</taxon>
        <taxon>Streptophyta</taxon>
        <taxon>Embryophyta</taxon>
        <taxon>Tracheophyta</taxon>
        <taxon>Spermatophyta</taxon>
        <taxon>Magnoliopsida</taxon>
        <taxon>eudicotyledons</taxon>
        <taxon>Gunneridae</taxon>
        <taxon>Pentapetalae</taxon>
        <taxon>asterids</taxon>
        <taxon>Ericales</taxon>
        <taxon>Actinidiaceae</taxon>
        <taxon>Actinidia</taxon>
    </lineage>
</organism>
<dbReference type="AlphaFoldDB" id="A0A7J0G6G0"/>
<reference evidence="4 5" key="1">
    <citation type="submission" date="2019-07" db="EMBL/GenBank/DDBJ databases">
        <title>De Novo Assembly of kiwifruit Actinidia rufa.</title>
        <authorList>
            <person name="Sugita-Konishi S."/>
            <person name="Sato K."/>
            <person name="Mori E."/>
            <person name="Abe Y."/>
            <person name="Kisaki G."/>
            <person name="Hamano K."/>
            <person name="Suezawa K."/>
            <person name="Otani M."/>
            <person name="Fukuda T."/>
            <person name="Manabe T."/>
            <person name="Gomi K."/>
            <person name="Tabuchi M."/>
            <person name="Akimitsu K."/>
            <person name="Kataoka I."/>
        </authorList>
    </citation>
    <scope>NUCLEOTIDE SEQUENCE [LARGE SCALE GENOMIC DNA]</scope>
    <source>
        <strain evidence="5">cv. Fuchu</strain>
    </source>
</reference>
<keyword evidence="5" id="KW-1185">Reference proteome</keyword>
<evidence type="ECO:0000256" key="2">
    <source>
        <dbReference type="SAM" id="MobiDB-lite"/>
    </source>
</evidence>
<evidence type="ECO:0000256" key="1">
    <source>
        <dbReference type="ARBA" id="ARBA00007945"/>
    </source>
</evidence>
<feature type="domain" description="SS18 N-terminal" evidence="3">
    <location>
        <begin position="21"/>
        <end position="76"/>
    </location>
</feature>